<keyword evidence="2 4" id="KW-0863">Zinc-finger</keyword>
<dbReference type="InterPro" id="IPR002653">
    <property type="entry name" value="Znf_A20"/>
</dbReference>
<dbReference type="PANTHER" id="PTHR10634:SF67">
    <property type="entry name" value="AN1-TYPE ZINC FINGER PROTEIN 3"/>
    <property type="match status" value="1"/>
</dbReference>
<proteinExistence type="predicted"/>
<keyword evidence="9" id="KW-1185">Reference proteome</keyword>
<feature type="compositionally biased region" description="Basic and acidic residues" evidence="5">
    <location>
        <begin position="71"/>
        <end position="87"/>
    </location>
</feature>
<accession>A0AAD9PAJ7</accession>
<gene>
    <name evidence="8" type="ORF">NP493_57g01053</name>
</gene>
<feature type="region of interest" description="Disordered" evidence="5">
    <location>
        <begin position="67"/>
        <end position="133"/>
    </location>
</feature>
<evidence type="ECO:0000313" key="8">
    <source>
        <dbReference type="EMBL" id="KAK2191179.1"/>
    </source>
</evidence>
<dbReference type="AlphaFoldDB" id="A0AAD9PAJ7"/>
<dbReference type="Proteomes" id="UP001209878">
    <property type="component" value="Unassembled WGS sequence"/>
</dbReference>
<protein>
    <recommendedName>
        <fullName evidence="10">AN1-type zinc finger protein 3</fullName>
    </recommendedName>
</protein>
<evidence type="ECO:0000256" key="4">
    <source>
        <dbReference type="PROSITE-ProRule" id="PRU00449"/>
    </source>
</evidence>
<dbReference type="SUPFAM" id="SSF57716">
    <property type="entry name" value="Glucocorticoid receptor-like (DNA-binding domain)"/>
    <property type="match status" value="1"/>
</dbReference>
<evidence type="ECO:0000256" key="5">
    <source>
        <dbReference type="SAM" id="MobiDB-lite"/>
    </source>
</evidence>
<dbReference type="InterPro" id="IPR000058">
    <property type="entry name" value="Znf_AN1"/>
</dbReference>
<evidence type="ECO:0000259" key="7">
    <source>
        <dbReference type="PROSITE" id="PS51039"/>
    </source>
</evidence>
<comment type="caution">
    <text evidence="8">The sequence shown here is derived from an EMBL/GenBank/DDBJ whole genome shotgun (WGS) entry which is preliminary data.</text>
</comment>
<dbReference type="Pfam" id="PF01428">
    <property type="entry name" value="zf-AN1"/>
    <property type="match status" value="1"/>
</dbReference>
<organism evidence="8 9">
    <name type="scientific">Ridgeia piscesae</name>
    <name type="common">Tubeworm</name>
    <dbReference type="NCBI Taxonomy" id="27915"/>
    <lineage>
        <taxon>Eukaryota</taxon>
        <taxon>Metazoa</taxon>
        <taxon>Spiralia</taxon>
        <taxon>Lophotrochozoa</taxon>
        <taxon>Annelida</taxon>
        <taxon>Polychaeta</taxon>
        <taxon>Sedentaria</taxon>
        <taxon>Canalipalpata</taxon>
        <taxon>Sabellida</taxon>
        <taxon>Siboglinidae</taxon>
        <taxon>Ridgeia</taxon>
    </lineage>
</organism>
<dbReference type="PROSITE" id="PS51039">
    <property type="entry name" value="ZF_AN1"/>
    <property type="match status" value="1"/>
</dbReference>
<feature type="compositionally biased region" description="Polar residues" evidence="5">
    <location>
        <begin position="110"/>
        <end position="120"/>
    </location>
</feature>
<evidence type="ECO:0000256" key="3">
    <source>
        <dbReference type="ARBA" id="ARBA00022833"/>
    </source>
</evidence>
<evidence type="ECO:0000256" key="1">
    <source>
        <dbReference type="ARBA" id="ARBA00022723"/>
    </source>
</evidence>
<feature type="domain" description="A20-type" evidence="6">
    <location>
        <begin position="5"/>
        <end position="37"/>
    </location>
</feature>
<sequence>MDDSNSQPPRCPCGFWGSSDTQGLCSQCYKDHQKKTAEVDGCGGAVGGGNTATDRLSKVLSQTVPMLGQQAKEDPSSEESSTDHRTEAVQVTTGTSTDNTSTSDDGSLTPTRSPGGSTNCNKRDISEVHDADRPVQTTKKRCFKCNCKLELALREIGKCKCDYVFCPTHRLPEQHGCTYDHKKMGRLEARAKMINPKRHMGTSLKRIDSDS</sequence>
<keyword evidence="1" id="KW-0479">Metal-binding</keyword>
<name>A0AAD9PAJ7_RIDPI</name>
<dbReference type="PANTHER" id="PTHR10634">
    <property type="entry name" value="AN1-TYPE ZINC FINGER PROTEIN"/>
    <property type="match status" value="1"/>
</dbReference>
<feature type="compositionally biased region" description="Basic and acidic residues" evidence="5">
    <location>
        <begin position="121"/>
        <end position="133"/>
    </location>
</feature>
<dbReference type="SUPFAM" id="SSF118310">
    <property type="entry name" value="AN1-like Zinc finger"/>
    <property type="match status" value="1"/>
</dbReference>
<evidence type="ECO:0000259" key="6">
    <source>
        <dbReference type="PROSITE" id="PS51036"/>
    </source>
</evidence>
<dbReference type="EMBL" id="JAODUO010000057">
    <property type="protein sequence ID" value="KAK2191179.1"/>
    <property type="molecule type" value="Genomic_DNA"/>
</dbReference>
<evidence type="ECO:0000313" key="9">
    <source>
        <dbReference type="Proteomes" id="UP001209878"/>
    </source>
</evidence>
<dbReference type="PROSITE" id="PS51036">
    <property type="entry name" value="ZF_A20"/>
    <property type="match status" value="1"/>
</dbReference>
<dbReference type="Pfam" id="PF01754">
    <property type="entry name" value="zf-A20"/>
    <property type="match status" value="1"/>
</dbReference>
<evidence type="ECO:0008006" key="10">
    <source>
        <dbReference type="Google" id="ProtNLM"/>
    </source>
</evidence>
<dbReference type="Gene3D" id="1.20.5.4770">
    <property type="match status" value="1"/>
</dbReference>
<dbReference type="InterPro" id="IPR035896">
    <property type="entry name" value="AN1-like_Znf"/>
</dbReference>
<reference evidence="8" key="1">
    <citation type="journal article" date="2023" name="Mol. Biol. Evol.">
        <title>Third-Generation Sequencing Reveals the Adaptive Role of the Epigenome in Three Deep-Sea Polychaetes.</title>
        <authorList>
            <person name="Perez M."/>
            <person name="Aroh O."/>
            <person name="Sun Y."/>
            <person name="Lan Y."/>
            <person name="Juniper S.K."/>
            <person name="Young C.R."/>
            <person name="Angers B."/>
            <person name="Qian P.Y."/>
        </authorList>
    </citation>
    <scope>NUCLEOTIDE SEQUENCE</scope>
    <source>
        <strain evidence="8">R07B-5</strain>
    </source>
</reference>
<feature type="compositionally biased region" description="Low complexity" evidence="5">
    <location>
        <begin position="92"/>
        <end position="109"/>
    </location>
</feature>
<dbReference type="GO" id="GO:0008270">
    <property type="term" value="F:zinc ion binding"/>
    <property type="evidence" value="ECO:0007669"/>
    <property type="project" value="UniProtKB-KW"/>
</dbReference>
<dbReference type="InterPro" id="IPR050652">
    <property type="entry name" value="AN1_A20_ZnFinger"/>
</dbReference>
<dbReference type="Gene3D" id="4.10.1110.10">
    <property type="entry name" value="AN1-like Zinc finger"/>
    <property type="match status" value="1"/>
</dbReference>
<feature type="domain" description="AN1-type" evidence="7">
    <location>
        <begin position="136"/>
        <end position="185"/>
    </location>
</feature>
<evidence type="ECO:0000256" key="2">
    <source>
        <dbReference type="ARBA" id="ARBA00022771"/>
    </source>
</evidence>
<keyword evidence="3" id="KW-0862">Zinc</keyword>
<dbReference type="SMART" id="SM00259">
    <property type="entry name" value="ZnF_A20"/>
    <property type="match status" value="1"/>
</dbReference>
<dbReference type="SMART" id="SM00154">
    <property type="entry name" value="ZnF_AN1"/>
    <property type="match status" value="1"/>
</dbReference>
<dbReference type="GO" id="GO:0003677">
    <property type="term" value="F:DNA binding"/>
    <property type="evidence" value="ECO:0007669"/>
    <property type="project" value="InterPro"/>
</dbReference>